<feature type="region of interest" description="Disordered" evidence="1">
    <location>
        <begin position="239"/>
        <end position="261"/>
    </location>
</feature>
<accession>A0A1Y2H2F4</accession>
<organism evidence="2 3">
    <name type="scientific">Lobosporangium transversale</name>
    <dbReference type="NCBI Taxonomy" id="64571"/>
    <lineage>
        <taxon>Eukaryota</taxon>
        <taxon>Fungi</taxon>
        <taxon>Fungi incertae sedis</taxon>
        <taxon>Mucoromycota</taxon>
        <taxon>Mortierellomycotina</taxon>
        <taxon>Mortierellomycetes</taxon>
        <taxon>Mortierellales</taxon>
        <taxon>Mortierellaceae</taxon>
        <taxon>Lobosporangium</taxon>
    </lineage>
</organism>
<evidence type="ECO:0000256" key="1">
    <source>
        <dbReference type="SAM" id="MobiDB-lite"/>
    </source>
</evidence>
<feature type="compositionally biased region" description="Basic residues" evidence="1">
    <location>
        <begin position="1"/>
        <end position="11"/>
    </location>
</feature>
<dbReference type="GeneID" id="33571395"/>
<dbReference type="OrthoDB" id="2443553at2759"/>
<name>A0A1Y2H2F4_9FUNG</name>
<keyword evidence="3" id="KW-1185">Reference proteome</keyword>
<protein>
    <submittedName>
        <fullName evidence="2">Uncharacterized protein</fullName>
    </submittedName>
</protein>
<dbReference type="RefSeq" id="XP_021886401.1">
    <property type="nucleotide sequence ID" value="XM_022029552.1"/>
</dbReference>
<feature type="compositionally biased region" description="Polar residues" evidence="1">
    <location>
        <begin position="105"/>
        <end position="114"/>
    </location>
</feature>
<feature type="compositionally biased region" description="Polar residues" evidence="1">
    <location>
        <begin position="32"/>
        <end position="52"/>
    </location>
</feature>
<feature type="compositionally biased region" description="Basic and acidic residues" evidence="1">
    <location>
        <begin position="245"/>
        <end position="261"/>
    </location>
</feature>
<evidence type="ECO:0000313" key="3">
    <source>
        <dbReference type="Proteomes" id="UP000193648"/>
    </source>
</evidence>
<dbReference type="InParanoid" id="A0A1Y2H2F4"/>
<dbReference type="EMBL" id="MCFF01000001">
    <property type="protein sequence ID" value="ORZ28728.1"/>
    <property type="molecule type" value="Genomic_DNA"/>
</dbReference>
<gene>
    <name evidence="2" type="ORF">BCR41DRAFT_417864</name>
</gene>
<reference evidence="2 3" key="1">
    <citation type="submission" date="2016-07" db="EMBL/GenBank/DDBJ databases">
        <title>Pervasive Adenine N6-methylation of Active Genes in Fungi.</title>
        <authorList>
            <consortium name="DOE Joint Genome Institute"/>
            <person name="Mondo S.J."/>
            <person name="Dannebaum R.O."/>
            <person name="Kuo R.C."/>
            <person name="Labutti K."/>
            <person name="Haridas S."/>
            <person name="Kuo A."/>
            <person name="Salamov A."/>
            <person name="Ahrendt S.R."/>
            <person name="Lipzen A."/>
            <person name="Sullivan W."/>
            <person name="Andreopoulos W.B."/>
            <person name="Clum A."/>
            <person name="Lindquist E."/>
            <person name="Daum C."/>
            <person name="Ramamoorthy G.K."/>
            <person name="Gryganskyi A."/>
            <person name="Culley D."/>
            <person name="Magnuson J.K."/>
            <person name="James T.Y."/>
            <person name="O'Malley M.A."/>
            <person name="Stajich J.E."/>
            <person name="Spatafora J.W."/>
            <person name="Visel A."/>
            <person name="Grigoriev I.V."/>
        </authorList>
    </citation>
    <scope>NUCLEOTIDE SEQUENCE [LARGE SCALE GENOMIC DNA]</scope>
    <source>
        <strain evidence="2 3">NRRL 3116</strain>
    </source>
</reference>
<proteinExistence type="predicted"/>
<dbReference type="Proteomes" id="UP000193648">
    <property type="component" value="Unassembled WGS sequence"/>
</dbReference>
<dbReference type="AlphaFoldDB" id="A0A1Y2H2F4"/>
<comment type="caution">
    <text evidence="2">The sequence shown here is derived from an EMBL/GenBank/DDBJ whole genome shotgun (WGS) entry which is preliminary data.</text>
</comment>
<feature type="region of interest" description="Disordered" evidence="1">
    <location>
        <begin position="1"/>
        <end position="76"/>
    </location>
</feature>
<feature type="region of interest" description="Disordered" evidence="1">
    <location>
        <begin position="102"/>
        <end position="124"/>
    </location>
</feature>
<evidence type="ECO:0000313" key="2">
    <source>
        <dbReference type="EMBL" id="ORZ28728.1"/>
    </source>
</evidence>
<sequence>MRRIKPQRRKASPAYSQDQLGAPSLKERHLPFSNTQNYHQNHTHTPTSSQIQDDGEKFSRAQPDIGSNNKDAEIESDDSISILLHEFDDDLENSISRKSRRVESYLTTSSIQRHQTSKIQKHGITDKIHRGSKEAKEISSLKDSKMGDPDEDLAVEDELLSSLESVDMDFRLGTASTAISSSITKATKSASSTHSISEAQNAIDDIDQMLMENSSTAFSPLYERSASAESNIVKAEQVQPFPDPGLDKLDSSFEDKDISEKSNYKENNGKVYDAAKMKLCGGKFIFKAPEPSSVHTQIDSTKHQDGKEALQHDETLYEEESSKIDTANDSPSIARVDITENLEQDQIEPNSNAFEVPSTAAEFKSRLDDISVKFQSTLNKMIEAIHDVNSLHESLKDNLLGHQAYLDQRGRGIHSRVQELQRDAATLHARASKGLA</sequence>